<dbReference type="AlphaFoldDB" id="A0A8T0W0U9"/>
<dbReference type="EMBL" id="CM029040">
    <property type="protein sequence ID" value="KAG2639034.1"/>
    <property type="molecule type" value="Genomic_DNA"/>
</dbReference>
<organism evidence="1 2">
    <name type="scientific">Panicum virgatum</name>
    <name type="common">Blackwell switchgrass</name>
    <dbReference type="NCBI Taxonomy" id="38727"/>
    <lineage>
        <taxon>Eukaryota</taxon>
        <taxon>Viridiplantae</taxon>
        <taxon>Streptophyta</taxon>
        <taxon>Embryophyta</taxon>
        <taxon>Tracheophyta</taxon>
        <taxon>Spermatophyta</taxon>
        <taxon>Magnoliopsida</taxon>
        <taxon>Liliopsida</taxon>
        <taxon>Poales</taxon>
        <taxon>Poaceae</taxon>
        <taxon>PACMAD clade</taxon>
        <taxon>Panicoideae</taxon>
        <taxon>Panicodae</taxon>
        <taxon>Paniceae</taxon>
        <taxon>Panicinae</taxon>
        <taxon>Panicum</taxon>
        <taxon>Panicum sect. Hiantes</taxon>
    </lineage>
</organism>
<proteinExistence type="predicted"/>
<evidence type="ECO:0000313" key="2">
    <source>
        <dbReference type="Proteomes" id="UP000823388"/>
    </source>
</evidence>
<dbReference type="Proteomes" id="UP000823388">
    <property type="component" value="Chromosome 2N"/>
</dbReference>
<name>A0A8T0W0U9_PANVG</name>
<reference evidence="1" key="1">
    <citation type="submission" date="2020-05" db="EMBL/GenBank/DDBJ databases">
        <title>WGS assembly of Panicum virgatum.</title>
        <authorList>
            <person name="Lovell J.T."/>
            <person name="Jenkins J."/>
            <person name="Shu S."/>
            <person name="Juenger T.E."/>
            <person name="Schmutz J."/>
        </authorList>
    </citation>
    <scope>NUCLEOTIDE SEQUENCE</scope>
    <source>
        <strain evidence="1">AP13</strain>
    </source>
</reference>
<protein>
    <submittedName>
        <fullName evidence="1">Uncharacterized protein</fullName>
    </submittedName>
</protein>
<gene>
    <name evidence="1" type="ORF">PVAP13_2NG638042</name>
</gene>
<sequence>MDVMEAGAPPTTHMDFLGLGGTVQLRQHQQQHERRCGRDRDPHCAAGEASLLLPPHGVALRRQHHPQLSYAMNAIPCNEKKNMIYSFIRRPFVLHM</sequence>
<comment type="caution">
    <text evidence="1">The sequence shown here is derived from an EMBL/GenBank/DDBJ whole genome shotgun (WGS) entry which is preliminary data.</text>
</comment>
<accession>A0A8T0W0U9</accession>
<evidence type="ECO:0000313" key="1">
    <source>
        <dbReference type="EMBL" id="KAG2639034.1"/>
    </source>
</evidence>
<keyword evidence="2" id="KW-1185">Reference proteome</keyword>